<protein>
    <submittedName>
        <fullName evidence="11">ATP synthase subunit d, mitochondrial</fullName>
    </submittedName>
</protein>
<dbReference type="InterPro" id="IPR008689">
    <property type="entry name" value="ATP_synth_F0_dsu_mt"/>
</dbReference>
<dbReference type="InterPro" id="IPR036228">
    <property type="entry name" value="ATP_synth_F0_dsu_sf_mt"/>
</dbReference>
<evidence type="ECO:0000256" key="3">
    <source>
        <dbReference type="ARBA" id="ARBA00022448"/>
    </source>
</evidence>
<evidence type="ECO:0000256" key="5">
    <source>
        <dbReference type="ARBA" id="ARBA00022781"/>
    </source>
</evidence>
<evidence type="ECO:0000256" key="8">
    <source>
        <dbReference type="ARBA" id="ARBA00023128"/>
    </source>
</evidence>
<dbReference type="GO" id="GO:0015986">
    <property type="term" value="P:proton motive force-driven ATP synthesis"/>
    <property type="evidence" value="ECO:0007669"/>
    <property type="project" value="InterPro"/>
</dbReference>
<keyword evidence="6" id="KW-0999">Mitochondrion inner membrane</keyword>
<dbReference type="AlphaFoldDB" id="A0A914IAV5"/>
<dbReference type="Gene3D" id="6.10.280.70">
    <property type="match status" value="1"/>
</dbReference>
<dbReference type="GO" id="GO:0015078">
    <property type="term" value="F:proton transmembrane transporter activity"/>
    <property type="evidence" value="ECO:0007669"/>
    <property type="project" value="InterPro"/>
</dbReference>
<evidence type="ECO:0000256" key="7">
    <source>
        <dbReference type="ARBA" id="ARBA00023065"/>
    </source>
</evidence>
<accession>A0A914IAV5</accession>
<evidence type="ECO:0000256" key="1">
    <source>
        <dbReference type="ARBA" id="ARBA00004273"/>
    </source>
</evidence>
<proteinExistence type="inferred from homology"/>
<evidence type="ECO:0000313" key="11">
    <source>
        <dbReference type="WBParaSite" id="Gr19_v10_g8263.t1"/>
    </source>
</evidence>
<comment type="similarity">
    <text evidence="2">Belongs to the ATPase d subunit family.</text>
</comment>
<dbReference type="GO" id="GO:0005743">
    <property type="term" value="C:mitochondrial inner membrane"/>
    <property type="evidence" value="ECO:0007669"/>
    <property type="project" value="UniProtKB-SubCell"/>
</dbReference>
<evidence type="ECO:0000256" key="2">
    <source>
        <dbReference type="ARBA" id="ARBA00006842"/>
    </source>
</evidence>
<evidence type="ECO:0000313" key="10">
    <source>
        <dbReference type="Proteomes" id="UP000887572"/>
    </source>
</evidence>
<keyword evidence="8" id="KW-0496">Mitochondrion</keyword>
<evidence type="ECO:0000256" key="9">
    <source>
        <dbReference type="ARBA" id="ARBA00023136"/>
    </source>
</evidence>
<keyword evidence="4" id="KW-0138">CF(0)</keyword>
<keyword evidence="5" id="KW-0375">Hydrogen ion transport</keyword>
<sequence length="169" mass="20124">MAQPAKRIAVSSINWAKLAERLTPQQEDELNRLKVQNSSYHAEVVQHQADVPKKQWEALNIPYGAVPDNLKKQIDQWVQYNDARIKFHDLKTVDGLEEMKKIEDKWAKMPPVEQLWRDQLVQFFPHEHQDLRYLNEYYDPYHWGLNDSNWRERFKDFKSGPREGATLGH</sequence>
<keyword evidence="9" id="KW-0472">Membrane</keyword>
<keyword evidence="10" id="KW-1185">Reference proteome</keyword>
<dbReference type="Proteomes" id="UP000887572">
    <property type="component" value="Unplaced"/>
</dbReference>
<keyword evidence="3" id="KW-0813">Transport</keyword>
<name>A0A914IAV5_GLORO</name>
<dbReference type="WBParaSite" id="Gr19_v10_g8263.t1">
    <property type="protein sequence ID" value="Gr19_v10_g8263.t1"/>
    <property type="gene ID" value="Gr19_v10_g8263"/>
</dbReference>
<reference evidence="11" key="1">
    <citation type="submission" date="2022-11" db="UniProtKB">
        <authorList>
            <consortium name="WormBaseParasite"/>
        </authorList>
    </citation>
    <scope>IDENTIFICATION</scope>
</reference>
<organism evidence="10 11">
    <name type="scientific">Globodera rostochiensis</name>
    <name type="common">Golden nematode worm</name>
    <name type="synonym">Heterodera rostochiensis</name>
    <dbReference type="NCBI Taxonomy" id="31243"/>
    <lineage>
        <taxon>Eukaryota</taxon>
        <taxon>Metazoa</taxon>
        <taxon>Ecdysozoa</taxon>
        <taxon>Nematoda</taxon>
        <taxon>Chromadorea</taxon>
        <taxon>Rhabditida</taxon>
        <taxon>Tylenchina</taxon>
        <taxon>Tylenchomorpha</taxon>
        <taxon>Tylenchoidea</taxon>
        <taxon>Heteroderidae</taxon>
        <taxon>Heteroderinae</taxon>
        <taxon>Globodera</taxon>
    </lineage>
</organism>
<evidence type="ECO:0000256" key="4">
    <source>
        <dbReference type="ARBA" id="ARBA00022547"/>
    </source>
</evidence>
<dbReference type="SUPFAM" id="SSF161065">
    <property type="entry name" value="ATP synthase D chain-like"/>
    <property type="match status" value="1"/>
</dbReference>
<dbReference type="Pfam" id="PF05873">
    <property type="entry name" value="Mt_ATP-synt_D"/>
    <property type="match status" value="1"/>
</dbReference>
<evidence type="ECO:0000256" key="6">
    <source>
        <dbReference type="ARBA" id="ARBA00022792"/>
    </source>
</evidence>
<comment type="subcellular location">
    <subcellularLocation>
        <location evidence="1">Mitochondrion inner membrane</location>
    </subcellularLocation>
</comment>
<dbReference type="GO" id="GO:0045259">
    <property type="term" value="C:proton-transporting ATP synthase complex"/>
    <property type="evidence" value="ECO:0007669"/>
    <property type="project" value="UniProtKB-KW"/>
</dbReference>
<keyword evidence="7" id="KW-0406">Ion transport</keyword>